<dbReference type="InterPro" id="IPR029070">
    <property type="entry name" value="Chitinase_insertion_sf"/>
</dbReference>
<evidence type="ECO:0000256" key="2">
    <source>
        <dbReference type="ARBA" id="ARBA00023295"/>
    </source>
</evidence>
<keyword evidence="6" id="KW-1185">Reference proteome</keyword>
<dbReference type="SUPFAM" id="SSF51445">
    <property type="entry name" value="(Trans)glycosidases"/>
    <property type="match status" value="1"/>
</dbReference>
<gene>
    <name evidence="7" type="primary">LOC101849796</name>
</gene>
<dbReference type="Proteomes" id="UP000694888">
    <property type="component" value="Unplaced"/>
</dbReference>
<reference evidence="7" key="1">
    <citation type="submission" date="2025-08" db="UniProtKB">
        <authorList>
            <consortium name="RefSeq"/>
        </authorList>
    </citation>
    <scope>IDENTIFICATION</scope>
</reference>
<dbReference type="Pfam" id="PF00704">
    <property type="entry name" value="Glyco_hydro_18"/>
    <property type="match status" value="2"/>
</dbReference>
<keyword evidence="1 3" id="KW-0378">Hydrolase</keyword>
<keyword evidence="2 3" id="KW-0326">Glycosidase</keyword>
<dbReference type="PROSITE" id="PS01095">
    <property type="entry name" value="GH18_1"/>
    <property type="match status" value="1"/>
</dbReference>
<protein>
    <submittedName>
        <fullName evidence="7">Acidic mammalian chitinase</fullName>
    </submittedName>
</protein>
<dbReference type="PROSITE" id="PS51910">
    <property type="entry name" value="GH18_2"/>
    <property type="match status" value="1"/>
</dbReference>
<dbReference type="InterPro" id="IPR001579">
    <property type="entry name" value="Glyco_hydro_18_chit_AS"/>
</dbReference>
<name>A0ABM1W1L2_APLCA</name>
<dbReference type="PANTHER" id="PTHR11177">
    <property type="entry name" value="CHITINASE"/>
    <property type="match status" value="1"/>
</dbReference>
<evidence type="ECO:0000313" key="6">
    <source>
        <dbReference type="Proteomes" id="UP000694888"/>
    </source>
</evidence>
<accession>A0ABM1W1L2</accession>
<evidence type="ECO:0000256" key="3">
    <source>
        <dbReference type="RuleBase" id="RU000489"/>
    </source>
</evidence>
<comment type="similarity">
    <text evidence="4">Belongs to the glycosyl hydrolase 18 family.</text>
</comment>
<dbReference type="InterPro" id="IPR050314">
    <property type="entry name" value="Glycosyl_Hydrlase_18"/>
</dbReference>
<dbReference type="RefSeq" id="XP_035828555.1">
    <property type="nucleotide sequence ID" value="XM_035972662.1"/>
</dbReference>
<feature type="domain" description="GH18" evidence="5">
    <location>
        <begin position="1"/>
        <end position="286"/>
    </location>
</feature>
<proteinExistence type="inferred from homology"/>
<dbReference type="InterPro" id="IPR001223">
    <property type="entry name" value="Glyco_hydro18_cat"/>
</dbReference>
<evidence type="ECO:0000256" key="1">
    <source>
        <dbReference type="ARBA" id="ARBA00022801"/>
    </source>
</evidence>
<dbReference type="Gene3D" id="3.10.50.10">
    <property type="match status" value="1"/>
</dbReference>
<evidence type="ECO:0000256" key="4">
    <source>
        <dbReference type="RuleBase" id="RU004453"/>
    </source>
</evidence>
<dbReference type="InterPro" id="IPR017853">
    <property type="entry name" value="GH"/>
</dbReference>
<sequence length="286" mass="32313">MGRAVSLVGTMLDYQRLYAQVTGLRAKNPDLKVLLAVGGWAAGYEPFYDVMGSAENITEFANNVVAYLRSQNMDGLDMDWEFPGSRGSPPEDRENFTYLMKELYTAFKEESVRTKKPKLLLTLATAVGWDYIVDAYEPRQIYHTLYVLLRTYFSVDVTAKRLATYGMSFTLEDPSQHGVYAPALGGGEPGKYSRQEGILAYYEICDYIQNQGWTREWIGHQFVPYAYKGDQWVGYDDTISLGYKVREMINNLGLAGAFIWAIDLDDFSGHCGQGKYPLLHAINNAL</sequence>
<dbReference type="Gene3D" id="3.20.20.80">
    <property type="entry name" value="Glycosidases"/>
    <property type="match status" value="2"/>
</dbReference>
<dbReference type="GeneID" id="101849796"/>
<dbReference type="PANTHER" id="PTHR11177:SF317">
    <property type="entry name" value="CHITINASE 12-RELATED"/>
    <property type="match status" value="1"/>
</dbReference>
<dbReference type="SMART" id="SM00636">
    <property type="entry name" value="Glyco_18"/>
    <property type="match status" value="1"/>
</dbReference>
<dbReference type="SUPFAM" id="SSF54556">
    <property type="entry name" value="Chitinase insertion domain"/>
    <property type="match status" value="1"/>
</dbReference>
<organism evidence="6 7">
    <name type="scientific">Aplysia californica</name>
    <name type="common">California sea hare</name>
    <dbReference type="NCBI Taxonomy" id="6500"/>
    <lineage>
        <taxon>Eukaryota</taxon>
        <taxon>Metazoa</taxon>
        <taxon>Spiralia</taxon>
        <taxon>Lophotrochozoa</taxon>
        <taxon>Mollusca</taxon>
        <taxon>Gastropoda</taxon>
        <taxon>Heterobranchia</taxon>
        <taxon>Euthyneura</taxon>
        <taxon>Tectipleura</taxon>
        <taxon>Aplysiida</taxon>
        <taxon>Aplysioidea</taxon>
        <taxon>Aplysiidae</taxon>
        <taxon>Aplysia</taxon>
    </lineage>
</organism>
<evidence type="ECO:0000313" key="7">
    <source>
        <dbReference type="RefSeq" id="XP_035828555.1"/>
    </source>
</evidence>
<dbReference type="InterPro" id="IPR011583">
    <property type="entry name" value="Chitinase_II/V-like_cat"/>
</dbReference>
<evidence type="ECO:0000259" key="5">
    <source>
        <dbReference type="PROSITE" id="PS51910"/>
    </source>
</evidence>